<dbReference type="STRING" id="1123349.SAMN02744037_00867"/>
<keyword evidence="1" id="KW-0004">4Fe-4S</keyword>
<name>A0A1M6M9I8_9FIRM</name>
<keyword evidence="3" id="KW-0408">Iron</keyword>
<feature type="domain" description="4Fe-4S ferredoxin-type" evidence="5">
    <location>
        <begin position="6"/>
        <end position="35"/>
    </location>
</feature>
<evidence type="ECO:0000256" key="1">
    <source>
        <dbReference type="ARBA" id="ARBA00022485"/>
    </source>
</evidence>
<evidence type="ECO:0000313" key="6">
    <source>
        <dbReference type="EMBL" id="SHJ80122.1"/>
    </source>
</evidence>
<dbReference type="Gene3D" id="3.30.70.20">
    <property type="match status" value="2"/>
</dbReference>
<feature type="domain" description="4Fe-4S ferredoxin-type" evidence="5">
    <location>
        <begin position="36"/>
        <end position="65"/>
    </location>
</feature>
<protein>
    <submittedName>
        <fullName evidence="6">2-oxoglutarate ferredoxin oxidoreductase subunit delta</fullName>
    </submittedName>
</protein>
<evidence type="ECO:0000256" key="3">
    <source>
        <dbReference type="ARBA" id="ARBA00023004"/>
    </source>
</evidence>
<evidence type="ECO:0000313" key="7">
    <source>
        <dbReference type="Proteomes" id="UP000242497"/>
    </source>
</evidence>
<keyword evidence="2" id="KW-0479">Metal-binding</keyword>
<dbReference type="InterPro" id="IPR017896">
    <property type="entry name" value="4Fe4S_Fe-S-bd"/>
</dbReference>
<dbReference type="GO" id="GO:0046872">
    <property type="term" value="F:metal ion binding"/>
    <property type="evidence" value="ECO:0007669"/>
    <property type="project" value="UniProtKB-KW"/>
</dbReference>
<evidence type="ECO:0000256" key="4">
    <source>
        <dbReference type="ARBA" id="ARBA00023014"/>
    </source>
</evidence>
<dbReference type="OrthoDB" id="9804603at2"/>
<dbReference type="InterPro" id="IPR017900">
    <property type="entry name" value="4Fe4S_Fe_S_CS"/>
</dbReference>
<gene>
    <name evidence="6" type="ORF">SAMN02744037_00867</name>
</gene>
<dbReference type="RefSeq" id="WP_072887616.1">
    <property type="nucleotide sequence ID" value="NZ_FRAE01000014.1"/>
</dbReference>
<organism evidence="6 7">
    <name type="scientific">Tepidibacter formicigenes DSM 15518</name>
    <dbReference type="NCBI Taxonomy" id="1123349"/>
    <lineage>
        <taxon>Bacteria</taxon>
        <taxon>Bacillati</taxon>
        <taxon>Bacillota</taxon>
        <taxon>Clostridia</taxon>
        <taxon>Peptostreptococcales</taxon>
        <taxon>Peptostreptococcaceae</taxon>
        <taxon>Tepidibacter</taxon>
    </lineage>
</organism>
<sequence>MAPDNKKLVIDPSWCKACGICIAFCPKDVLEIKNNVINIKNIKNCIKCGLCELRCPDYAIYLEDILCKGDKINA</sequence>
<reference evidence="7" key="1">
    <citation type="submission" date="2016-11" db="EMBL/GenBank/DDBJ databases">
        <authorList>
            <person name="Varghese N."/>
            <person name="Submissions S."/>
        </authorList>
    </citation>
    <scope>NUCLEOTIDE SEQUENCE [LARGE SCALE GENOMIC DNA]</scope>
    <source>
        <strain evidence="7">DSM 15518</strain>
    </source>
</reference>
<dbReference type="Pfam" id="PF13237">
    <property type="entry name" value="Fer4_10"/>
    <property type="match status" value="1"/>
</dbReference>
<dbReference type="PROSITE" id="PS51379">
    <property type="entry name" value="4FE4S_FER_2"/>
    <property type="match status" value="2"/>
</dbReference>
<dbReference type="PANTHER" id="PTHR43687:SF4">
    <property type="entry name" value="BLR5484 PROTEIN"/>
    <property type="match status" value="1"/>
</dbReference>
<accession>A0A1M6M9I8</accession>
<evidence type="ECO:0000259" key="5">
    <source>
        <dbReference type="PROSITE" id="PS51379"/>
    </source>
</evidence>
<dbReference type="Proteomes" id="UP000242497">
    <property type="component" value="Unassembled WGS sequence"/>
</dbReference>
<dbReference type="InterPro" id="IPR050572">
    <property type="entry name" value="Fe-S_Ferredoxin"/>
</dbReference>
<dbReference type="SUPFAM" id="SSF54862">
    <property type="entry name" value="4Fe-4S ferredoxins"/>
    <property type="match status" value="1"/>
</dbReference>
<proteinExistence type="predicted"/>
<dbReference type="PROSITE" id="PS00198">
    <property type="entry name" value="4FE4S_FER_1"/>
    <property type="match status" value="2"/>
</dbReference>
<keyword evidence="7" id="KW-1185">Reference proteome</keyword>
<dbReference type="AlphaFoldDB" id="A0A1M6M9I8"/>
<dbReference type="PANTHER" id="PTHR43687">
    <property type="entry name" value="ADENYLYLSULFATE REDUCTASE, BETA SUBUNIT"/>
    <property type="match status" value="1"/>
</dbReference>
<evidence type="ECO:0000256" key="2">
    <source>
        <dbReference type="ARBA" id="ARBA00022723"/>
    </source>
</evidence>
<keyword evidence="4" id="KW-0411">Iron-sulfur</keyword>
<dbReference type="GO" id="GO:0051539">
    <property type="term" value="F:4 iron, 4 sulfur cluster binding"/>
    <property type="evidence" value="ECO:0007669"/>
    <property type="project" value="UniProtKB-KW"/>
</dbReference>
<dbReference type="EMBL" id="FRAE01000014">
    <property type="protein sequence ID" value="SHJ80122.1"/>
    <property type="molecule type" value="Genomic_DNA"/>
</dbReference>